<evidence type="ECO:0000259" key="7">
    <source>
        <dbReference type="PROSITE" id="PS51225"/>
    </source>
</evidence>
<evidence type="ECO:0000256" key="6">
    <source>
        <dbReference type="SAM" id="Phobius"/>
    </source>
</evidence>
<proteinExistence type="predicted"/>
<dbReference type="Proteomes" id="UP000050790">
    <property type="component" value="Unassembled WGS sequence"/>
</dbReference>
<reference evidence="9" key="1">
    <citation type="submission" date="2023-11" db="UniProtKB">
        <authorList>
            <consortium name="WormBaseParasite"/>
        </authorList>
    </citation>
    <scope>IDENTIFICATION</scope>
</reference>
<protein>
    <recommendedName>
        <fullName evidence="7">MARVEL domain-containing protein</fullName>
    </recommendedName>
</protein>
<feature type="domain" description="MARVEL" evidence="7">
    <location>
        <begin position="7"/>
        <end position="133"/>
    </location>
</feature>
<keyword evidence="2 5" id="KW-0812">Transmembrane</keyword>
<dbReference type="InterPro" id="IPR050578">
    <property type="entry name" value="MARVEL-CKLF_proteins"/>
</dbReference>
<dbReference type="GO" id="GO:0019911">
    <property type="term" value="F:structural constituent of myelin sheath"/>
    <property type="evidence" value="ECO:0007669"/>
    <property type="project" value="TreeGrafter"/>
</dbReference>
<dbReference type="PROSITE" id="PS51225">
    <property type="entry name" value="MARVEL"/>
    <property type="match status" value="1"/>
</dbReference>
<organism evidence="8 9">
    <name type="scientific">Schistosoma margrebowiei</name>
    <dbReference type="NCBI Taxonomy" id="48269"/>
    <lineage>
        <taxon>Eukaryota</taxon>
        <taxon>Metazoa</taxon>
        <taxon>Spiralia</taxon>
        <taxon>Lophotrochozoa</taxon>
        <taxon>Platyhelminthes</taxon>
        <taxon>Trematoda</taxon>
        <taxon>Digenea</taxon>
        <taxon>Strigeidida</taxon>
        <taxon>Schistosomatoidea</taxon>
        <taxon>Schistosomatidae</taxon>
        <taxon>Schistosoma</taxon>
    </lineage>
</organism>
<feature type="transmembrane region" description="Helical" evidence="6">
    <location>
        <begin position="77"/>
        <end position="103"/>
    </location>
</feature>
<keyword evidence="3 6" id="KW-1133">Transmembrane helix</keyword>
<evidence type="ECO:0000256" key="1">
    <source>
        <dbReference type="ARBA" id="ARBA00004141"/>
    </source>
</evidence>
<evidence type="ECO:0000256" key="3">
    <source>
        <dbReference type="ARBA" id="ARBA00022989"/>
    </source>
</evidence>
<dbReference type="WBParaSite" id="SMRG1_83660.1">
    <property type="protein sequence ID" value="SMRG1_83660.1"/>
    <property type="gene ID" value="SMRG1_83660"/>
</dbReference>
<dbReference type="AlphaFoldDB" id="A0AA85AGI7"/>
<dbReference type="PANTHER" id="PTHR22776:SF97">
    <property type="entry name" value="RE01453P"/>
    <property type="match status" value="1"/>
</dbReference>
<name>A0AA85AGI7_9TREM</name>
<accession>A0AA85AGI7</accession>
<dbReference type="InterPro" id="IPR008253">
    <property type="entry name" value="Marvel"/>
</dbReference>
<feature type="transmembrane region" description="Helical" evidence="6">
    <location>
        <begin position="20"/>
        <end position="38"/>
    </location>
</feature>
<evidence type="ECO:0000313" key="8">
    <source>
        <dbReference type="Proteomes" id="UP000050790"/>
    </source>
</evidence>
<dbReference type="GO" id="GO:0042552">
    <property type="term" value="P:myelination"/>
    <property type="evidence" value="ECO:0007669"/>
    <property type="project" value="TreeGrafter"/>
</dbReference>
<dbReference type="GO" id="GO:0016020">
    <property type="term" value="C:membrane"/>
    <property type="evidence" value="ECO:0007669"/>
    <property type="project" value="UniProtKB-SubCell"/>
</dbReference>
<comment type="subcellular location">
    <subcellularLocation>
        <location evidence="1">Membrane</location>
        <topology evidence="1">Multi-pass membrane protein</topology>
    </subcellularLocation>
</comment>
<evidence type="ECO:0000313" key="9">
    <source>
        <dbReference type="WBParaSite" id="SMRG1_83660.1"/>
    </source>
</evidence>
<sequence>MSLNTAYASTIPAVFKIVEIILNIILIILVAVSPNYVIPGPGGWLFFVAILTTLISLFFYCIHLTNAIYRFSGPMTLIEFICIAICSGFHLIAMIVCACTVSGYGTAIAAAVSSIFTYIFIVCTLLLVILSSCYKSILYLFKTVKIHKIVL</sequence>
<feature type="transmembrane region" description="Helical" evidence="6">
    <location>
        <begin position="115"/>
        <end position="141"/>
    </location>
</feature>
<feature type="transmembrane region" description="Helical" evidence="6">
    <location>
        <begin position="44"/>
        <end position="65"/>
    </location>
</feature>
<evidence type="ECO:0000256" key="4">
    <source>
        <dbReference type="ARBA" id="ARBA00023136"/>
    </source>
</evidence>
<evidence type="ECO:0000256" key="5">
    <source>
        <dbReference type="PROSITE-ProRule" id="PRU00581"/>
    </source>
</evidence>
<keyword evidence="4 5" id="KW-0472">Membrane</keyword>
<dbReference type="PANTHER" id="PTHR22776">
    <property type="entry name" value="MARVEL-CONTAINING POTENTIAL LIPID RAFT-ASSOCIATED PROTEIN"/>
    <property type="match status" value="1"/>
</dbReference>
<evidence type="ECO:0000256" key="2">
    <source>
        <dbReference type="ARBA" id="ARBA00022692"/>
    </source>
</evidence>